<evidence type="ECO:0000259" key="2">
    <source>
        <dbReference type="Pfam" id="PF13559"/>
    </source>
</evidence>
<gene>
    <name evidence="3" type="ORF">DCMF_01985</name>
</gene>
<dbReference type="AlphaFoldDB" id="A0A3G1KMP9"/>
<keyword evidence="1" id="KW-1133">Transmembrane helix</keyword>
<feature type="transmembrane region" description="Helical" evidence="1">
    <location>
        <begin position="183"/>
        <end position="204"/>
    </location>
</feature>
<reference evidence="3 4" key="1">
    <citation type="submission" date="2016-10" db="EMBL/GenBank/DDBJ databases">
        <title>Complete Genome Sequence of Peptococcaceae strain DCMF.</title>
        <authorList>
            <person name="Edwards R.J."/>
            <person name="Holland S.I."/>
            <person name="Deshpande N.P."/>
            <person name="Wong Y.K."/>
            <person name="Ertan H."/>
            <person name="Manefield M."/>
            <person name="Russell T.L."/>
            <person name="Lee M.J."/>
        </authorList>
    </citation>
    <scope>NUCLEOTIDE SEQUENCE [LARGE SCALE GENOMIC DNA]</scope>
    <source>
        <strain evidence="3 4">DCMF</strain>
    </source>
</reference>
<evidence type="ECO:0000256" key="1">
    <source>
        <dbReference type="SAM" id="Phobius"/>
    </source>
</evidence>
<name>A0A3G1KMP9_FORW1</name>
<proteinExistence type="predicted"/>
<dbReference type="EMBL" id="CP017634">
    <property type="protein sequence ID" value="ATW23727.1"/>
    <property type="molecule type" value="Genomic_DNA"/>
</dbReference>
<feature type="transmembrane region" description="Helical" evidence="1">
    <location>
        <begin position="31"/>
        <end position="51"/>
    </location>
</feature>
<feature type="transmembrane region" description="Helical" evidence="1">
    <location>
        <begin position="89"/>
        <end position="111"/>
    </location>
</feature>
<dbReference type="RefSeq" id="WP_148132888.1">
    <property type="nucleotide sequence ID" value="NZ_CP017634.1"/>
</dbReference>
<feature type="transmembrane region" description="Helical" evidence="1">
    <location>
        <begin position="147"/>
        <end position="171"/>
    </location>
</feature>
<protein>
    <recommendedName>
        <fullName evidence="2">Protein-glutamine gamma-glutamyltransferase-like C-terminal domain-containing protein</fullName>
    </recommendedName>
</protein>
<feature type="transmembrane region" description="Helical" evidence="1">
    <location>
        <begin position="58"/>
        <end position="83"/>
    </location>
</feature>
<evidence type="ECO:0000313" key="4">
    <source>
        <dbReference type="Proteomes" id="UP000323521"/>
    </source>
</evidence>
<keyword evidence="4" id="KW-1185">Reference proteome</keyword>
<evidence type="ECO:0000313" key="3">
    <source>
        <dbReference type="EMBL" id="ATW23727.1"/>
    </source>
</evidence>
<feature type="domain" description="Protein-glutamine gamma-glutamyltransferase-like C-terminal" evidence="2">
    <location>
        <begin position="356"/>
        <end position="412"/>
    </location>
</feature>
<feature type="transmembrane region" description="Helical" evidence="1">
    <location>
        <begin position="7"/>
        <end position="25"/>
    </location>
</feature>
<dbReference type="InterPro" id="IPR025403">
    <property type="entry name" value="TgpA-like_C"/>
</dbReference>
<dbReference type="KEGG" id="fwa:DCMF_01985"/>
<keyword evidence="1" id="KW-0472">Membrane</keyword>
<dbReference type="Proteomes" id="UP000323521">
    <property type="component" value="Chromosome"/>
</dbReference>
<sequence>MTNLWQCLEIICFIYPLTAVLNPAVGLRSTIIPWWLWGTSLALALAGNKYFLRRGRSVLLIIIFNMLLGTIFGIFPMIMIQIITSPAGWWPGALPGMVEIAILWPLYVFMLIEPLPARDRVRIFEIGLYTGALLLLAKQHFGLEISYFWFALGGFIFTGLINEAFAHSYGFSKKLSAFKLNAWFPFLLCVLLIAAGLFLGWIVATNRMANLLEKVIQAFMVCMGLLAQFIHKTGLDRAIGPTKIMPKIVGAEPVVTDAYFGDTTPLWVMIVLWTILAILLAVSLILAVKGLGRVIRNLMLMKQSLPSYQRNAFAFNFDRNKLAAQFKDILTYFFHKVRLFLQELSPLTPRGVYDLYYFFLKWGKRNGLGRTLGETPQEYFERLLPLFREKNPQLAESLSDLTAAYYLERYREDQQPFSKEKIKLILHGLSLAKLNESKK</sequence>
<feature type="transmembrane region" description="Helical" evidence="1">
    <location>
        <begin position="266"/>
        <end position="292"/>
    </location>
</feature>
<keyword evidence="1" id="KW-0812">Transmembrane</keyword>
<accession>A0A3G1KMP9</accession>
<organism evidence="3 4">
    <name type="scientific">Formimonas warabiya</name>
    <dbReference type="NCBI Taxonomy" id="1761012"/>
    <lineage>
        <taxon>Bacteria</taxon>
        <taxon>Bacillati</taxon>
        <taxon>Bacillota</taxon>
        <taxon>Clostridia</taxon>
        <taxon>Eubacteriales</taxon>
        <taxon>Peptococcaceae</taxon>
        <taxon>Candidatus Formimonas</taxon>
    </lineage>
</organism>
<dbReference type="Pfam" id="PF13559">
    <property type="entry name" value="DUF4129"/>
    <property type="match status" value="1"/>
</dbReference>